<dbReference type="InterPro" id="IPR051758">
    <property type="entry name" value="ERF/AP2-like"/>
</dbReference>
<evidence type="ECO:0000256" key="8">
    <source>
        <dbReference type="ARBA" id="ARBA00024343"/>
    </source>
</evidence>
<accession>A0A6J0N8L1</accession>
<organism evidence="11 12">
    <name type="scientific">Raphanus sativus</name>
    <name type="common">Radish</name>
    <name type="synonym">Raphanus raphanistrum var. sativus</name>
    <dbReference type="NCBI Taxonomy" id="3726"/>
    <lineage>
        <taxon>Eukaryota</taxon>
        <taxon>Viridiplantae</taxon>
        <taxon>Streptophyta</taxon>
        <taxon>Embryophyta</taxon>
        <taxon>Tracheophyta</taxon>
        <taxon>Spermatophyta</taxon>
        <taxon>Magnoliopsida</taxon>
        <taxon>eudicotyledons</taxon>
        <taxon>Gunneridae</taxon>
        <taxon>Pentapetalae</taxon>
        <taxon>rosids</taxon>
        <taxon>malvids</taxon>
        <taxon>Brassicales</taxon>
        <taxon>Brassicaceae</taxon>
        <taxon>Brassiceae</taxon>
        <taxon>Raphanus</taxon>
    </lineage>
</organism>
<protein>
    <submittedName>
        <fullName evidence="12">Ethylene-responsive transcription factor ERF054</fullName>
    </submittedName>
</protein>
<dbReference type="RefSeq" id="XP_018481042.1">
    <property type="nucleotide sequence ID" value="XM_018625540.2"/>
</dbReference>
<feature type="domain" description="AP2/ERF" evidence="10">
    <location>
        <begin position="133"/>
        <end position="190"/>
    </location>
</feature>
<comment type="similarity">
    <text evidence="8">Belongs to the AP2/ERF transcription factor family. ERF subfamily.</text>
</comment>
<keyword evidence="6" id="KW-0804">Transcription</keyword>
<dbReference type="PANTHER" id="PTHR31657:SF36">
    <property type="entry name" value="ETHYLENE-RESPONSIVE TRANSCRIPTION FACTOR ERF054"/>
    <property type="match status" value="1"/>
</dbReference>
<evidence type="ECO:0000256" key="2">
    <source>
        <dbReference type="ARBA" id="ARBA00022745"/>
    </source>
</evidence>
<keyword evidence="5" id="KW-0010">Activator</keyword>
<dbReference type="GO" id="GO:0005634">
    <property type="term" value="C:nucleus"/>
    <property type="evidence" value="ECO:0007669"/>
    <property type="project" value="UniProtKB-SubCell"/>
</dbReference>
<evidence type="ECO:0000256" key="1">
    <source>
        <dbReference type="ARBA" id="ARBA00004123"/>
    </source>
</evidence>
<keyword evidence="2" id="KW-0936">Ethylene signaling pathway</keyword>
<dbReference type="GO" id="GO:0009873">
    <property type="term" value="P:ethylene-activated signaling pathway"/>
    <property type="evidence" value="ECO:0007669"/>
    <property type="project" value="UniProtKB-KW"/>
</dbReference>
<evidence type="ECO:0000256" key="7">
    <source>
        <dbReference type="ARBA" id="ARBA00023242"/>
    </source>
</evidence>
<gene>
    <name evidence="12" type="primary">LOC108852052</name>
</gene>
<proteinExistence type="inferred from homology"/>
<dbReference type="InterPro" id="IPR001471">
    <property type="entry name" value="AP2/ERF_dom"/>
</dbReference>
<evidence type="ECO:0000313" key="12">
    <source>
        <dbReference type="RefSeq" id="XP_018481042.1"/>
    </source>
</evidence>
<dbReference type="OrthoDB" id="771648at2759"/>
<evidence type="ECO:0000313" key="11">
    <source>
        <dbReference type="Proteomes" id="UP000504610"/>
    </source>
</evidence>
<comment type="subcellular location">
    <subcellularLocation>
        <location evidence="1">Nucleus</location>
    </subcellularLocation>
</comment>
<dbReference type="Pfam" id="PF00847">
    <property type="entry name" value="AP2"/>
    <property type="match status" value="1"/>
</dbReference>
<evidence type="ECO:0000256" key="9">
    <source>
        <dbReference type="SAM" id="MobiDB-lite"/>
    </source>
</evidence>
<evidence type="ECO:0000256" key="6">
    <source>
        <dbReference type="ARBA" id="ARBA00023163"/>
    </source>
</evidence>
<feature type="region of interest" description="Disordered" evidence="9">
    <location>
        <begin position="18"/>
        <end position="40"/>
    </location>
</feature>
<evidence type="ECO:0000256" key="4">
    <source>
        <dbReference type="ARBA" id="ARBA00023125"/>
    </source>
</evidence>
<keyword evidence="7" id="KW-0539">Nucleus</keyword>
<evidence type="ECO:0000259" key="10">
    <source>
        <dbReference type="PROSITE" id="PS51032"/>
    </source>
</evidence>
<reference evidence="11" key="1">
    <citation type="journal article" date="2019" name="Database">
        <title>The radish genome database (RadishGD): an integrated information resource for radish genomics.</title>
        <authorList>
            <person name="Yu H.J."/>
            <person name="Baek S."/>
            <person name="Lee Y.J."/>
            <person name="Cho A."/>
            <person name="Mun J.H."/>
        </authorList>
    </citation>
    <scope>NUCLEOTIDE SEQUENCE [LARGE SCALE GENOMIC DNA]</scope>
    <source>
        <strain evidence="11">cv. WK10039</strain>
    </source>
</reference>
<dbReference type="AlphaFoldDB" id="A0A6J0N8L1"/>
<evidence type="ECO:0000256" key="5">
    <source>
        <dbReference type="ARBA" id="ARBA00023159"/>
    </source>
</evidence>
<keyword evidence="4" id="KW-0238">DNA-binding</keyword>
<keyword evidence="3" id="KW-0805">Transcription regulation</keyword>
<keyword evidence="11" id="KW-1185">Reference proteome</keyword>
<dbReference type="PANTHER" id="PTHR31657">
    <property type="entry name" value="ETHYLENE-RESPONSIVE TRANSCRIPTION FACTOR ERF061"/>
    <property type="match status" value="1"/>
</dbReference>
<dbReference type="Proteomes" id="UP000504610">
    <property type="component" value="Chromosome 4"/>
</dbReference>
<dbReference type="GO" id="GO:0000976">
    <property type="term" value="F:transcription cis-regulatory region binding"/>
    <property type="evidence" value="ECO:0007669"/>
    <property type="project" value="UniProtKB-ARBA"/>
</dbReference>
<dbReference type="CDD" id="cd00018">
    <property type="entry name" value="AP2"/>
    <property type="match status" value="1"/>
</dbReference>
<reference evidence="12" key="2">
    <citation type="submission" date="2025-08" db="UniProtKB">
        <authorList>
            <consortium name="RefSeq"/>
        </authorList>
    </citation>
    <scope>IDENTIFICATION</scope>
    <source>
        <tissue evidence="12">Leaf</tissue>
    </source>
</reference>
<dbReference type="GO" id="GO:0003700">
    <property type="term" value="F:DNA-binding transcription factor activity"/>
    <property type="evidence" value="ECO:0007669"/>
    <property type="project" value="InterPro"/>
</dbReference>
<dbReference type="SMART" id="SM00380">
    <property type="entry name" value="AP2"/>
    <property type="match status" value="1"/>
</dbReference>
<dbReference type="KEGG" id="rsz:108852052"/>
<dbReference type="GeneID" id="108852052"/>
<name>A0A6J0N8L1_RAPSA</name>
<dbReference type="InterPro" id="IPR036955">
    <property type="entry name" value="AP2/ERF_dom_sf"/>
</dbReference>
<dbReference type="PRINTS" id="PR00367">
    <property type="entry name" value="ETHRSPELEMNT"/>
</dbReference>
<dbReference type="SUPFAM" id="SSF54171">
    <property type="entry name" value="DNA-binding domain"/>
    <property type="match status" value="1"/>
</dbReference>
<dbReference type="InterPro" id="IPR016177">
    <property type="entry name" value="DNA-bd_dom_sf"/>
</dbReference>
<dbReference type="FunFam" id="3.30.730.10:FF:000001">
    <property type="entry name" value="Ethylene-responsive transcription factor 2"/>
    <property type="match status" value="1"/>
</dbReference>
<dbReference type="Gene3D" id="3.30.730.10">
    <property type="entry name" value="AP2/ERF domain"/>
    <property type="match status" value="1"/>
</dbReference>
<dbReference type="PROSITE" id="PS51032">
    <property type="entry name" value="AP2_ERF"/>
    <property type="match status" value="1"/>
</dbReference>
<sequence>MDFDEELNLCITKGKNIDPSFEEASSTTSSRSIKKMRDTDHRPKPYFPFSSFSSSDLSVGFPFTLDPTIRHQQQQHFGYVQQRDQTMQGQNQMISFSPQQPEQQYMTKYWSDTFNQSPRMNQESVQPYSATKLYRGVRQRQWGKWVAEIRKPRSRARLWLGTFDTAEEAAMAYDRQAFILRGHNATLNFPEHYANREVELHDSTGSLDQKQPEVPQLNEVNLEGKDEAVSDCGVEDGMAEAWLNAVTSGWGPESPLWDDLDSSHFPQCSSSSSASCPMRPYF</sequence>
<evidence type="ECO:0000256" key="3">
    <source>
        <dbReference type="ARBA" id="ARBA00023015"/>
    </source>
</evidence>